<name>A0A0A9DY72_ARUDO</name>
<protein>
    <submittedName>
        <fullName evidence="1">Uncharacterized protein</fullName>
    </submittedName>
</protein>
<dbReference type="EMBL" id="GBRH01209188">
    <property type="protein sequence ID" value="JAD88707.1"/>
    <property type="molecule type" value="Transcribed_RNA"/>
</dbReference>
<dbReference type="AlphaFoldDB" id="A0A0A9DY72"/>
<evidence type="ECO:0000313" key="1">
    <source>
        <dbReference type="EMBL" id="JAD88707.1"/>
    </source>
</evidence>
<proteinExistence type="predicted"/>
<sequence>MKKLVQVVWFYHLNRRTAVNKTLINHVNINLYSAFACTFS</sequence>
<reference evidence="1" key="2">
    <citation type="journal article" date="2015" name="Data Brief">
        <title>Shoot transcriptome of the giant reed, Arundo donax.</title>
        <authorList>
            <person name="Barrero R.A."/>
            <person name="Guerrero F.D."/>
            <person name="Moolhuijzen P."/>
            <person name="Goolsby J.A."/>
            <person name="Tidwell J."/>
            <person name="Bellgard S.E."/>
            <person name="Bellgard M.I."/>
        </authorList>
    </citation>
    <scope>NUCLEOTIDE SEQUENCE</scope>
    <source>
        <tissue evidence="1">Shoot tissue taken approximately 20 cm above the soil surface</tissue>
    </source>
</reference>
<accession>A0A0A9DY72</accession>
<organism evidence="1">
    <name type="scientific">Arundo donax</name>
    <name type="common">Giant reed</name>
    <name type="synonym">Donax arundinaceus</name>
    <dbReference type="NCBI Taxonomy" id="35708"/>
    <lineage>
        <taxon>Eukaryota</taxon>
        <taxon>Viridiplantae</taxon>
        <taxon>Streptophyta</taxon>
        <taxon>Embryophyta</taxon>
        <taxon>Tracheophyta</taxon>
        <taxon>Spermatophyta</taxon>
        <taxon>Magnoliopsida</taxon>
        <taxon>Liliopsida</taxon>
        <taxon>Poales</taxon>
        <taxon>Poaceae</taxon>
        <taxon>PACMAD clade</taxon>
        <taxon>Arundinoideae</taxon>
        <taxon>Arundineae</taxon>
        <taxon>Arundo</taxon>
    </lineage>
</organism>
<reference evidence="1" key="1">
    <citation type="submission" date="2014-09" db="EMBL/GenBank/DDBJ databases">
        <authorList>
            <person name="Magalhaes I.L.F."/>
            <person name="Oliveira U."/>
            <person name="Santos F.R."/>
            <person name="Vidigal T.H.D.A."/>
            <person name="Brescovit A.D."/>
            <person name="Santos A.J."/>
        </authorList>
    </citation>
    <scope>NUCLEOTIDE SEQUENCE</scope>
    <source>
        <tissue evidence="1">Shoot tissue taken approximately 20 cm above the soil surface</tissue>
    </source>
</reference>